<dbReference type="InterPro" id="IPR021833">
    <property type="entry name" value="DUF3425"/>
</dbReference>
<sequence length="330" mass="36848">MRHSSESGLPTESTGDPASAADNPARHETTELGVELTCLQSSEIRATDPDLPVGTPIATAVEMERAANLRGEAHAYTLPNSQPPETGSLCDSRMSRHASEVLEIAKSIPSAEPSQQETLDPVDPLNIVDTDLSTFFGAKQVLFSPYTGITMLKETNTSTKCPLLLMETKIQNVMQEFNVQSFHQTLGIRPFVSDLSSCEVQQLDNQILTNIVQLAMRAMLEGTRIGGYSYFICPTCVVEKILVWRTHPTSENRNQVEVPFRPTTLQHRFPKHHPAIDLLYWDELRDQLILCEERVEIGAVVYRWLLSSVIEFPDYSVAVSALELFIFLPF</sequence>
<accession>A0ABR4I787</accession>
<organism evidence="2 3">
    <name type="scientific">Aspergillus cavernicola</name>
    <dbReference type="NCBI Taxonomy" id="176166"/>
    <lineage>
        <taxon>Eukaryota</taxon>
        <taxon>Fungi</taxon>
        <taxon>Dikarya</taxon>
        <taxon>Ascomycota</taxon>
        <taxon>Pezizomycotina</taxon>
        <taxon>Eurotiomycetes</taxon>
        <taxon>Eurotiomycetidae</taxon>
        <taxon>Eurotiales</taxon>
        <taxon>Aspergillaceae</taxon>
        <taxon>Aspergillus</taxon>
        <taxon>Aspergillus subgen. Nidulantes</taxon>
    </lineage>
</organism>
<keyword evidence="3" id="KW-1185">Reference proteome</keyword>
<feature type="region of interest" description="Disordered" evidence="1">
    <location>
        <begin position="1"/>
        <end position="26"/>
    </location>
</feature>
<feature type="compositionally biased region" description="Polar residues" evidence="1">
    <location>
        <begin position="1"/>
        <end position="16"/>
    </location>
</feature>
<reference evidence="2 3" key="1">
    <citation type="submission" date="2024-07" db="EMBL/GenBank/DDBJ databases">
        <title>Section-level genome sequencing and comparative genomics of Aspergillus sections Usti and Cavernicolus.</title>
        <authorList>
            <consortium name="Lawrence Berkeley National Laboratory"/>
            <person name="Nybo J.L."/>
            <person name="Vesth T.C."/>
            <person name="Theobald S."/>
            <person name="Frisvad J.C."/>
            <person name="Larsen T.O."/>
            <person name="Kjaerboelling I."/>
            <person name="Rothschild-Mancinelli K."/>
            <person name="Lyhne E.K."/>
            <person name="Kogle M.E."/>
            <person name="Barry K."/>
            <person name="Clum A."/>
            <person name="Na H."/>
            <person name="Ledsgaard L."/>
            <person name="Lin J."/>
            <person name="Lipzen A."/>
            <person name="Kuo A."/>
            <person name="Riley R."/>
            <person name="Mondo S."/>
            <person name="LaButti K."/>
            <person name="Haridas S."/>
            <person name="Pangalinan J."/>
            <person name="Salamov A.A."/>
            <person name="Simmons B.A."/>
            <person name="Magnuson J.K."/>
            <person name="Chen J."/>
            <person name="Drula E."/>
            <person name="Henrissat B."/>
            <person name="Wiebenga A."/>
            <person name="Lubbers R.J."/>
            <person name="Gomes A.C."/>
            <person name="Makela M.R."/>
            <person name="Stajich J."/>
            <person name="Grigoriev I.V."/>
            <person name="Mortensen U.H."/>
            <person name="De vries R.P."/>
            <person name="Baker S.E."/>
            <person name="Andersen M.R."/>
        </authorList>
    </citation>
    <scope>NUCLEOTIDE SEQUENCE [LARGE SCALE GENOMIC DNA]</scope>
    <source>
        <strain evidence="2 3">CBS 600.67</strain>
    </source>
</reference>
<dbReference type="Pfam" id="PF11905">
    <property type="entry name" value="DUF3425"/>
    <property type="match status" value="1"/>
</dbReference>
<gene>
    <name evidence="2" type="ORF">BDW59DRAFT_148610</name>
</gene>
<evidence type="ECO:0000256" key="1">
    <source>
        <dbReference type="SAM" id="MobiDB-lite"/>
    </source>
</evidence>
<proteinExistence type="predicted"/>
<protein>
    <submittedName>
        <fullName evidence="2">Uncharacterized protein</fullName>
    </submittedName>
</protein>
<dbReference type="Proteomes" id="UP001610335">
    <property type="component" value="Unassembled WGS sequence"/>
</dbReference>
<name>A0ABR4I787_9EURO</name>
<evidence type="ECO:0000313" key="2">
    <source>
        <dbReference type="EMBL" id="KAL2823610.1"/>
    </source>
</evidence>
<comment type="caution">
    <text evidence="2">The sequence shown here is derived from an EMBL/GenBank/DDBJ whole genome shotgun (WGS) entry which is preliminary data.</text>
</comment>
<evidence type="ECO:0000313" key="3">
    <source>
        <dbReference type="Proteomes" id="UP001610335"/>
    </source>
</evidence>
<dbReference type="EMBL" id="JBFXLS010000051">
    <property type="protein sequence ID" value="KAL2823610.1"/>
    <property type="molecule type" value="Genomic_DNA"/>
</dbReference>